<dbReference type="Pfam" id="PF00196">
    <property type="entry name" value="GerE"/>
    <property type="match status" value="1"/>
</dbReference>
<dbReference type="InterPro" id="IPR041664">
    <property type="entry name" value="AAA_16"/>
</dbReference>
<evidence type="ECO:0000313" key="6">
    <source>
        <dbReference type="Proteomes" id="UP000317940"/>
    </source>
</evidence>
<feature type="region of interest" description="Disordered" evidence="3">
    <location>
        <begin position="271"/>
        <end position="304"/>
    </location>
</feature>
<reference evidence="5 6" key="1">
    <citation type="submission" date="2019-06" db="EMBL/GenBank/DDBJ databases">
        <title>Sequencing the genomes of 1000 actinobacteria strains.</title>
        <authorList>
            <person name="Klenk H.-P."/>
        </authorList>
    </citation>
    <scope>NUCLEOTIDE SEQUENCE [LARGE SCALE GENOMIC DNA]</scope>
    <source>
        <strain evidence="5 6">DSM 44826</strain>
    </source>
</reference>
<dbReference type="InterPro" id="IPR016032">
    <property type="entry name" value="Sig_transdc_resp-reg_C-effctor"/>
</dbReference>
<dbReference type="PROSITE" id="PS50043">
    <property type="entry name" value="HTH_LUXR_2"/>
    <property type="match status" value="1"/>
</dbReference>
<evidence type="ECO:0000256" key="2">
    <source>
        <dbReference type="ARBA" id="ARBA00022840"/>
    </source>
</evidence>
<name>A0A561TW97_9ACTN</name>
<dbReference type="SMART" id="SM00421">
    <property type="entry name" value="HTH_LUXR"/>
    <property type="match status" value="1"/>
</dbReference>
<evidence type="ECO:0000256" key="1">
    <source>
        <dbReference type="ARBA" id="ARBA00022741"/>
    </source>
</evidence>
<protein>
    <submittedName>
        <fullName evidence="5">Regulatory LuxR family protein</fullName>
    </submittedName>
</protein>
<dbReference type="AlphaFoldDB" id="A0A561TW97"/>
<dbReference type="EMBL" id="VIWT01000002">
    <property type="protein sequence ID" value="TWF91385.1"/>
    <property type="molecule type" value="Genomic_DNA"/>
</dbReference>
<dbReference type="PRINTS" id="PR00038">
    <property type="entry name" value="HTHLUXR"/>
</dbReference>
<comment type="caution">
    <text evidence="5">The sequence shown here is derived from an EMBL/GenBank/DDBJ whole genome shotgun (WGS) entry which is preliminary data.</text>
</comment>
<proteinExistence type="predicted"/>
<dbReference type="RefSeq" id="WP_145908983.1">
    <property type="nucleotide sequence ID" value="NZ_BAAAMZ010000010.1"/>
</dbReference>
<dbReference type="GO" id="GO:0004016">
    <property type="term" value="F:adenylate cyclase activity"/>
    <property type="evidence" value="ECO:0007669"/>
    <property type="project" value="TreeGrafter"/>
</dbReference>
<dbReference type="GO" id="GO:0005737">
    <property type="term" value="C:cytoplasm"/>
    <property type="evidence" value="ECO:0007669"/>
    <property type="project" value="TreeGrafter"/>
</dbReference>
<gene>
    <name evidence="5" type="ORF">FHX73_12500</name>
</gene>
<keyword evidence="6" id="KW-1185">Reference proteome</keyword>
<dbReference type="PANTHER" id="PTHR16305">
    <property type="entry name" value="TESTICULAR SOLUBLE ADENYLYL CYCLASE"/>
    <property type="match status" value="1"/>
</dbReference>
<feature type="region of interest" description="Disordered" evidence="3">
    <location>
        <begin position="897"/>
        <end position="917"/>
    </location>
</feature>
<organism evidence="5 6">
    <name type="scientific">Kitasatospora viridis</name>
    <dbReference type="NCBI Taxonomy" id="281105"/>
    <lineage>
        <taxon>Bacteria</taxon>
        <taxon>Bacillati</taxon>
        <taxon>Actinomycetota</taxon>
        <taxon>Actinomycetes</taxon>
        <taxon>Kitasatosporales</taxon>
        <taxon>Streptomycetaceae</taxon>
        <taxon>Kitasatospora</taxon>
    </lineage>
</organism>
<dbReference type="InterPro" id="IPR000792">
    <property type="entry name" value="Tscrpt_reg_LuxR_C"/>
</dbReference>
<sequence length="972" mass="102751">MARGPGTARELPSTQGLVFAGRGRELRALLGALGLRPAVVLVEGEAGIGKSRLVAEAALVLRAQGVRVILGGCHPLREPLPYGPVIDALRAVGPWLPPVDRISRSVGVLAPLLPDLADRLPAPPAEEVAPGALRHRITQGVRDLLIVISPAVLVVEDLHWADDATLELLLLLSKDLAPDAALVLTYRGEELPERRPVLGAAYRRPPGTRGTELSLGPLVEEDLRKMAHAVLGDQATADLTRTLHARSGGLPLVIEEDLITLAGRASRSVHGSVHGSVRGLGSGPGGVERRSLARQAGDLGVPRSLRESMTERIGRLAPAAAAVANAAAVLAVDAGEDLLGAVAGLDEDACGLALTEALAGAVLRETSPGRYGFAHVLARQAVYDTMPGPLRTRGHRRALEVLRAQPAPPLVQIAHHTRALGDTEDWLRQAEAAADQATAVGDLGTAALLLGEILEVPRLPAGKLGQVALAVARIARLSAEPADTVATLRRILATPGLPGAARGEIRYRLGAVLANQLGDACGWAEIEAAVPDLQQYQPSLAVRAMSAFATCGSARYSAAEQRVWLQRARDVAAQGDDESARAVVHSNYTSVMAVWGDPAVPELLARLVRESADPDVVRAAAIALSNAAEAAVCVGLDERSVPFADESLAISARLHQSSLAAYTESYRLLLDWACGRWHDFDTDLAAYHARYPESPLTGTGLLGTVRGLIAAARGRAARAAEHFDRCFTPGALDVTALGAAAGLARLHLARDDADTAWQILTEPLEFVGLKDAWPYAWDLLPTAVETAQLRGDRTTAERLTEQHAAGIRACEAPGAVAEQYLCRGLLLREDDPGAARGEFERARAQWLAIGRPHHAALAAERAALTEPDGATEQLAQAIAVFDGLGATRDADRCHRHLRERGRRPTSPRGRAGYGAELSPRERQVADLLAEGASNRDMAAALFLSPRTVEHHVANVLRKLGTSRADLAASSEP</sequence>
<dbReference type="CDD" id="cd06170">
    <property type="entry name" value="LuxR_C_like"/>
    <property type="match status" value="1"/>
</dbReference>
<accession>A0A561TW97</accession>
<keyword evidence="2" id="KW-0067">ATP-binding</keyword>
<dbReference type="Pfam" id="PF13191">
    <property type="entry name" value="AAA_16"/>
    <property type="match status" value="1"/>
</dbReference>
<dbReference type="InterPro" id="IPR027417">
    <property type="entry name" value="P-loop_NTPase"/>
</dbReference>
<dbReference type="OrthoDB" id="5476461at2"/>
<dbReference type="GO" id="GO:0005524">
    <property type="term" value="F:ATP binding"/>
    <property type="evidence" value="ECO:0007669"/>
    <property type="project" value="UniProtKB-KW"/>
</dbReference>
<evidence type="ECO:0000259" key="4">
    <source>
        <dbReference type="PROSITE" id="PS50043"/>
    </source>
</evidence>
<dbReference type="SUPFAM" id="SSF52540">
    <property type="entry name" value="P-loop containing nucleoside triphosphate hydrolases"/>
    <property type="match status" value="1"/>
</dbReference>
<dbReference type="InterPro" id="IPR036388">
    <property type="entry name" value="WH-like_DNA-bd_sf"/>
</dbReference>
<dbReference type="PANTHER" id="PTHR16305:SF35">
    <property type="entry name" value="TRANSCRIPTIONAL ACTIVATOR DOMAIN"/>
    <property type="match status" value="1"/>
</dbReference>
<evidence type="ECO:0000313" key="5">
    <source>
        <dbReference type="EMBL" id="TWF91385.1"/>
    </source>
</evidence>
<evidence type="ECO:0000256" key="3">
    <source>
        <dbReference type="SAM" id="MobiDB-lite"/>
    </source>
</evidence>
<feature type="domain" description="HTH luxR-type" evidence="4">
    <location>
        <begin position="910"/>
        <end position="972"/>
    </location>
</feature>
<dbReference type="SUPFAM" id="SSF46894">
    <property type="entry name" value="C-terminal effector domain of the bipartite response regulators"/>
    <property type="match status" value="1"/>
</dbReference>
<dbReference type="Proteomes" id="UP000317940">
    <property type="component" value="Unassembled WGS sequence"/>
</dbReference>
<keyword evidence="1" id="KW-0547">Nucleotide-binding</keyword>
<dbReference type="GO" id="GO:0003677">
    <property type="term" value="F:DNA binding"/>
    <property type="evidence" value="ECO:0007669"/>
    <property type="project" value="InterPro"/>
</dbReference>
<dbReference type="Gene3D" id="1.10.10.10">
    <property type="entry name" value="Winged helix-like DNA-binding domain superfamily/Winged helix DNA-binding domain"/>
    <property type="match status" value="1"/>
</dbReference>
<dbReference type="GO" id="GO:0006355">
    <property type="term" value="P:regulation of DNA-templated transcription"/>
    <property type="evidence" value="ECO:0007669"/>
    <property type="project" value="InterPro"/>
</dbReference>